<proteinExistence type="inferred from homology"/>
<dbReference type="SMART" id="SM00487">
    <property type="entry name" value="DEXDc"/>
    <property type="match status" value="1"/>
</dbReference>
<dbReference type="PANTHER" id="PTHR13710:SF120">
    <property type="entry name" value="BIFUNCTIONAL 3'-5' EXONUCLEASE_ATP-DEPENDENT HELICASE WRN"/>
    <property type="match status" value="1"/>
</dbReference>
<dbReference type="GO" id="GO:0000724">
    <property type="term" value="P:double-strand break repair via homologous recombination"/>
    <property type="evidence" value="ECO:0007669"/>
    <property type="project" value="TreeGrafter"/>
</dbReference>
<dbReference type="InterPro" id="IPR027417">
    <property type="entry name" value="P-loop_NTPase"/>
</dbReference>
<dbReference type="NCBIfam" id="TIGR00614">
    <property type="entry name" value="recQ_fam"/>
    <property type="match status" value="1"/>
</dbReference>
<comment type="caution">
    <text evidence="11">The sequence shown here is derived from an EMBL/GenBank/DDBJ whole genome shotgun (WGS) entry which is preliminary data.</text>
</comment>
<dbReference type="GO" id="GO:0005694">
    <property type="term" value="C:chromosome"/>
    <property type="evidence" value="ECO:0007669"/>
    <property type="project" value="TreeGrafter"/>
</dbReference>
<dbReference type="OrthoDB" id="10261556at2759"/>
<dbReference type="Gene3D" id="3.40.50.300">
    <property type="entry name" value="P-loop containing nucleotide triphosphate hydrolases"/>
    <property type="match status" value="2"/>
</dbReference>
<dbReference type="Pfam" id="PF16124">
    <property type="entry name" value="RecQ_Zn_bind"/>
    <property type="match status" value="1"/>
</dbReference>
<dbReference type="GO" id="GO:0003676">
    <property type="term" value="F:nucleic acid binding"/>
    <property type="evidence" value="ECO:0007669"/>
    <property type="project" value="InterPro"/>
</dbReference>
<dbReference type="GO" id="GO:0005634">
    <property type="term" value="C:nucleus"/>
    <property type="evidence" value="ECO:0007669"/>
    <property type="project" value="UniProtKB-SubCell"/>
</dbReference>
<evidence type="ECO:0000256" key="3">
    <source>
        <dbReference type="ARBA" id="ARBA00022801"/>
    </source>
</evidence>
<organism evidence="11 12">
    <name type="scientific">Neonectria ditissima</name>
    <dbReference type="NCBI Taxonomy" id="78410"/>
    <lineage>
        <taxon>Eukaryota</taxon>
        <taxon>Fungi</taxon>
        <taxon>Dikarya</taxon>
        <taxon>Ascomycota</taxon>
        <taxon>Pezizomycotina</taxon>
        <taxon>Sordariomycetes</taxon>
        <taxon>Hypocreomycetidae</taxon>
        <taxon>Hypocreales</taxon>
        <taxon>Nectriaceae</taxon>
        <taxon>Neonectria</taxon>
    </lineage>
</organism>
<dbReference type="InterPro" id="IPR032284">
    <property type="entry name" value="RecQ_Zn-bd"/>
</dbReference>
<accession>A0A0P7C216</accession>
<dbReference type="Pfam" id="PF00271">
    <property type="entry name" value="Helicase_C"/>
    <property type="match status" value="1"/>
</dbReference>
<dbReference type="InterPro" id="IPR036388">
    <property type="entry name" value="WH-like_DNA-bd_sf"/>
</dbReference>
<dbReference type="SUPFAM" id="SSF52540">
    <property type="entry name" value="P-loop containing nucleoside triphosphate hydrolases"/>
    <property type="match status" value="1"/>
</dbReference>
<dbReference type="InterPro" id="IPR014001">
    <property type="entry name" value="Helicase_ATP-bd"/>
</dbReference>
<gene>
    <name evidence="11" type="ORF">AK830_g417</name>
</gene>
<sequence>MSINIDDEFDSGDDLFDDVGEEELLQTPGVKRGKTHDVDSSPLASIKKARHESDAPYGDAAGEEATFRLAQNILNKKFGYDSFRHEQKGAICRILSGRNALVVFPTGAGKSLCYQIPAIAFEEMDLQSSQREAGDSGISIVVSPLIALMKDQVDALKRKGIAAECMDSTKTREQMQEINDSLRAGKLRLLYCAPERLNNEGFVETMKRVKGGVRLLGVDEAHCISEWGHSFRPDYLKATPIVAKDICEAFSIPEEGVFRTTPYRPNLRLEAVATENTDEKYPLLHDFLNKNPGSTLVYVTLQRQAESLASHLKKKGFPCHFFHAGMKVEEKQRIQDDFMASKIRTVVATIAFGMGIDKSDIRNIVHWDLPNTVEEYSQQVGRAGRDGKLSQCMLYLCPNDFYIKESFARGDLPSRQSLRDLLKHIFNDEVVGLSPGDTFKTSHYAQASEFDMRQNTLGTIYAALELRFNLIRAITPEYSSYKFEATSNYFARLKPSNAPEAKAILKHAKKAVKYYSIDLSSVSQTTGLRRVDLVRLLQQLNDSGAIRLTVGGVEQKYKVLSKLPQTASEIDALTDKLLADLELREKQALDRVQQVVGFITGSKCFARSIAEHFGMELPGNKDQCGHCTFCLTGEPVKLPPSPRKALDKTGIQRVLEATDVRDDPRFLARVAFGIKSPRVGKLKLDKNKVFMSMADQDFGTILKEFEIECGVKSKRH</sequence>
<dbReference type="Gene3D" id="1.10.10.10">
    <property type="entry name" value="Winged helix-like DNA-binding domain superfamily/Winged helix DNA-binding domain"/>
    <property type="match status" value="1"/>
</dbReference>
<feature type="region of interest" description="Disordered" evidence="8">
    <location>
        <begin position="26"/>
        <end position="57"/>
    </location>
</feature>
<evidence type="ECO:0000256" key="1">
    <source>
        <dbReference type="ARBA" id="ARBA00005446"/>
    </source>
</evidence>
<evidence type="ECO:0000256" key="8">
    <source>
        <dbReference type="SAM" id="MobiDB-lite"/>
    </source>
</evidence>
<dbReference type="STRING" id="78410.A0A0P7C216"/>
<reference evidence="11 12" key="1">
    <citation type="submission" date="2015-09" db="EMBL/GenBank/DDBJ databases">
        <title>Draft genome of a European isolate of the apple canker pathogen Neonectria ditissima.</title>
        <authorList>
            <person name="Gomez-Cortecero A."/>
            <person name="Harrison R.J."/>
            <person name="Armitage A.D."/>
        </authorList>
    </citation>
    <scope>NUCLEOTIDE SEQUENCE [LARGE SCALE GENOMIC DNA]</scope>
    <source>
        <strain evidence="11 12">R09/05</strain>
    </source>
</reference>
<keyword evidence="4 7" id="KW-0347">Helicase</keyword>
<keyword evidence="5 7" id="KW-0067">ATP-binding</keyword>
<dbReference type="SMART" id="SM00490">
    <property type="entry name" value="HELICc"/>
    <property type="match status" value="1"/>
</dbReference>
<evidence type="ECO:0000256" key="2">
    <source>
        <dbReference type="ARBA" id="ARBA00022741"/>
    </source>
</evidence>
<dbReference type="GO" id="GO:0043138">
    <property type="term" value="F:3'-5' DNA helicase activity"/>
    <property type="evidence" value="ECO:0007669"/>
    <property type="project" value="UniProtKB-EC"/>
</dbReference>
<dbReference type="EC" id="5.6.2.4" evidence="7"/>
<dbReference type="GO" id="GO:0005524">
    <property type="term" value="F:ATP binding"/>
    <property type="evidence" value="ECO:0007669"/>
    <property type="project" value="UniProtKB-KW"/>
</dbReference>
<evidence type="ECO:0000259" key="10">
    <source>
        <dbReference type="PROSITE" id="PS51194"/>
    </source>
</evidence>
<evidence type="ECO:0000256" key="4">
    <source>
        <dbReference type="ARBA" id="ARBA00022806"/>
    </source>
</evidence>
<name>A0A0P7C216_9HYPO</name>
<keyword evidence="7" id="KW-0539">Nucleus</keyword>
<evidence type="ECO:0000256" key="7">
    <source>
        <dbReference type="RuleBase" id="RU364117"/>
    </source>
</evidence>
<evidence type="ECO:0000256" key="5">
    <source>
        <dbReference type="ARBA" id="ARBA00022840"/>
    </source>
</evidence>
<evidence type="ECO:0000313" key="12">
    <source>
        <dbReference type="Proteomes" id="UP000050424"/>
    </source>
</evidence>
<dbReference type="AlphaFoldDB" id="A0A0P7C216"/>
<keyword evidence="12" id="KW-1185">Reference proteome</keyword>
<comment type="catalytic activity">
    <reaction evidence="6 7">
        <text>Couples ATP hydrolysis with the unwinding of duplex DNA by translocating in the 3'-5' direction.</text>
        <dbReference type="EC" id="5.6.2.4"/>
    </reaction>
</comment>
<comment type="subcellular location">
    <subcellularLocation>
        <location evidence="7">Nucleus</location>
    </subcellularLocation>
</comment>
<dbReference type="Proteomes" id="UP000050424">
    <property type="component" value="Unassembled WGS sequence"/>
</dbReference>
<dbReference type="PANTHER" id="PTHR13710">
    <property type="entry name" value="DNA HELICASE RECQ FAMILY MEMBER"/>
    <property type="match status" value="1"/>
</dbReference>
<dbReference type="GO" id="GO:0016787">
    <property type="term" value="F:hydrolase activity"/>
    <property type="evidence" value="ECO:0007669"/>
    <property type="project" value="UniProtKB-KW"/>
</dbReference>
<dbReference type="InterPro" id="IPR011545">
    <property type="entry name" value="DEAD/DEAH_box_helicase_dom"/>
</dbReference>
<dbReference type="InterPro" id="IPR004589">
    <property type="entry name" value="DNA_helicase_ATP-dep_RecQ"/>
</dbReference>
<keyword evidence="2 7" id="KW-0547">Nucleotide-binding</keyword>
<dbReference type="PROSITE" id="PS51194">
    <property type="entry name" value="HELICASE_CTER"/>
    <property type="match status" value="1"/>
</dbReference>
<dbReference type="PROSITE" id="PS51192">
    <property type="entry name" value="HELICASE_ATP_BIND_1"/>
    <property type="match status" value="1"/>
</dbReference>
<feature type="domain" description="Helicase C-terminal" evidence="10">
    <location>
        <begin position="283"/>
        <end position="434"/>
    </location>
</feature>
<comment type="catalytic activity">
    <reaction evidence="7">
        <text>ATP + H2O = ADP + phosphate + H(+)</text>
        <dbReference type="Rhea" id="RHEA:13065"/>
        <dbReference type="ChEBI" id="CHEBI:15377"/>
        <dbReference type="ChEBI" id="CHEBI:15378"/>
        <dbReference type="ChEBI" id="CHEBI:30616"/>
        <dbReference type="ChEBI" id="CHEBI:43474"/>
        <dbReference type="ChEBI" id="CHEBI:456216"/>
    </reaction>
</comment>
<dbReference type="GO" id="GO:0005737">
    <property type="term" value="C:cytoplasm"/>
    <property type="evidence" value="ECO:0007669"/>
    <property type="project" value="TreeGrafter"/>
</dbReference>
<evidence type="ECO:0000256" key="6">
    <source>
        <dbReference type="ARBA" id="ARBA00034617"/>
    </source>
</evidence>
<keyword evidence="3 7" id="KW-0378">Hydrolase</keyword>
<evidence type="ECO:0000313" key="11">
    <source>
        <dbReference type="EMBL" id="KPM46035.1"/>
    </source>
</evidence>
<dbReference type="InterPro" id="IPR001650">
    <property type="entry name" value="Helicase_C-like"/>
</dbReference>
<dbReference type="Pfam" id="PF00270">
    <property type="entry name" value="DEAD"/>
    <property type="match status" value="1"/>
</dbReference>
<protein>
    <recommendedName>
        <fullName evidence="7">ATP-dependent DNA helicase</fullName>
        <ecNumber evidence="7">5.6.2.4</ecNumber>
    </recommendedName>
</protein>
<dbReference type="EMBL" id="LKCW01000003">
    <property type="protein sequence ID" value="KPM46035.1"/>
    <property type="molecule type" value="Genomic_DNA"/>
</dbReference>
<feature type="domain" description="Helicase ATP-binding" evidence="9">
    <location>
        <begin position="91"/>
        <end position="258"/>
    </location>
</feature>
<comment type="similarity">
    <text evidence="1 7">Belongs to the helicase family. RecQ subfamily.</text>
</comment>
<evidence type="ECO:0000259" key="9">
    <source>
        <dbReference type="PROSITE" id="PS51192"/>
    </source>
</evidence>
<dbReference type="GO" id="GO:0009378">
    <property type="term" value="F:four-way junction helicase activity"/>
    <property type="evidence" value="ECO:0007669"/>
    <property type="project" value="TreeGrafter"/>
</dbReference>